<evidence type="ECO:0000259" key="1">
    <source>
        <dbReference type="PROSITE" id="PS50801"/>
    </source>
</evidence>
<proteinExistence type="predicted"/>
<dbReference type="EMBL" id="CP042806">
    <property type="protein sequence ID" value="QEE29576.1"/>
    <property type="molecule type" value="Genomic_DNA"/>
</dbReference>
<dbReference type="InterPro" id="IPR036513">
    <property type="entry name" value="STAS_dom_sf"/>
</dbReference>
<sequence length="135" mass="14857">MTPMSIRKRAVNILQLPGQISSSSHAEILRRLKLAVQSGHPRFVLDCSRIEVMGAEEIQFILSCLEEAMKHNGDVRLAAVTPEARAVLQNAGISRLFEIYGSTESAIHSYQVRPASMAPLYSETAETQPDSEYAA</sequence>
<dbReference type="PROSITE" id="PS50801">
    <property type="entry name" value="STAS"/>
    <property type="match status" value="1"/>
</dbReference>
<reference evidence="2 3" key="1">
    <citation type="submission" date="2019-08" db="EMBL/GenBank/DDBJ databases">
        <title>Complete genome sequence of Terriglobus albidus strain ORNL.</title>
        <authorList>
            <person name="Podar M."/>
        </authorList>
    </citation>
    <scope>NUCLEOTIDE SEQUENCE [LARGE SCALE GENOMIC DNA]</scope>
    <source>
        <strain evidence="2 3">ORNL</strain>
    </source>
</reference>
<name>A0A5B9EHN3_9BACT</name>
<protein>
    <submittedName>
        <fullName evidence="2">STAS domain-containing protein</fullName>
    </submittedName>
</protein>
<feature type="domain" description="STAS" evidence="1">
    <location>
        <begin position="1"/>
        <end position="110"/>
    </location>
</feature>
<dbReference type="Pfam" id="PF01740">
    <property type="entry name" value="STAS"/>
    <property type="match status" value="1"/>
</dbReference>
<gene>
    <name evidence="2" type="ORF">FTW19_17205</name>
</gene>
<dbReference type="PANTHER" id="PTHR33495">
    <property type="entry name" value="ANTI-SIGMA FACTOR ANTAGONIST TM_1081-RELATED-RELATED"/>
    <property type="match status" value="1"/>
</dbReference>
<dbReference type="CDD" id="cd07043">
    <property type="entry name" value="STAS_anti-anti-sigma_factors"/>
    <property type="match status" value="1"/>
</dbReference>
<dbReference type="InterPro" id="IPR002645">
    <property type="entry name" value="STAS_dom"/>
</dbReference>
<dbReference type="KEGG" id="talb:FTW19_17205"/>
<dbReference type="Proteomes" id="UP000321820">
    <property type="component" value="Chromosome"/>
</dbReference>
<evidence type="ECO:0000313" key="2">
    <source>
        <dbReference type="EMBL" id="QEE29576.1"/>
    </source>
</evidence>
<dbReference type="OrthoDB" id="122581at2"/>
<accession>A0A5B9EHN3</accession>
<dbReference type="SUPFAM" id="SSF52091">
    <property type="entry name" value="SpoIIaa-like"/>
    <property type="match status" value="1"/>
</dbReference>
<keyword evidence="3" id="KW-1185">Reference proteome</keyword>
<organism evidence="2 3">
    <name type="scientific">Terriglobus albidus</name>
    <dbReference type="NCBI Taxonomy" id="1592106"/>
    <lineage>
        <taxon>Bacteria</taxon>
        <taxon>Pseudomonadati</taxon>
        <taxon>Acidobacteriota</taxon>
        <taxon>Terriglobia</taxon>
        <taxon>Terriglobales</taxon>
        <taxon>Acidobacteriaceae</taxon>
        <taxon>Terriglobus</taxon>
    </lineage>
</organism>
<dbReference type="Gene3D" id="3.30.750.24">
    <property type="entry name" value="STAS domain"/>
    <property type="match status" value="1"/>
</dbReference>
<evidence type="ECO:0000313" key="3">
    <source>
        <dbReference type="Proteomes" id="UP000321820"/>
    </source>
</evidence>
<dbReference type="AlphaFoldDB" id="A0A5B9EHN3"/>
<dbReference type="GO" id="GO:0043856">
    <property type="term" value="F:anti-sigma factor antagonist activity"/>
    <property type="evidence" value="ECO:0007669"/>
    <property type="project" value="TreeGrafter"/>
</dbReference>